<dbReference type="AlphaFoldDB" id="A0A7X0MKV2"/>
<reference evidence="1 2" key="1">
    <citation type="submission" date="2020-08" db="EMBL/GenBank/DDBJ databases">
        <title>Genomic Encyclopedia of Type Strains, Phase IV (KMG-V): Genome sequencing to study the core and pangenomes of soil and plant-associated prokaryotes.</title>
        <authorList>
            <person name="Whitman W."/>
        </authorList>
    </citation>
    <scope>NUCLEOTIDE SEQUENCE [LARGE SCALE GENOMIC DNA]</scope>
    <source>
        <strain evidence="1 2">M2T3</strain>
    </source>
</reference>
<protein>
    <submittedName>
        <fullName evidence="1">Uncharacterized protein</fullName>
    </submittedName>
</protein>
<evidence type="ECO:0000313" key="2">
    <source>
        <dbReference type="Proteomes" id="UP000521017"/>
    </source>
</evidence>
<dbReference type="RefSeq" id="WP_184626518.1">
    <property type="nucleotide sequence ID" value="NZ_JACHCC010000008.1"/>
</dbReference>
<evidence type="ECO:0000313" key="1">
    <source>
        <dbReference type="EMBL" id="MBB6501110.1"/>
    </source>
</evidence>
<proteinExistence type="predicted"/>
<dbReference type="EMBL" id="JACHCC010000008">
    <property type="protein sequence ID" value="MBB6501110.1"/>
    <property type="molecule type" value="Genomic_DNA"/>
</dbReference>
<name>A0A7X0MKV2_9SPHI</name>
<organism evidence="1 2">
    <name type="scientific">Pedobacter cryoconitis</name>
    <dbReference type="NCBI Taxonomy" id="188932"/>
    <lineage>
        <taxon>Bacteria</taxon>
        <taxon>Pseudomonadati</taxon>
        <taxon>Bacteroidota</taxon>
        <taxon>Sphingobacteriia</taxon>
        <taxon>Sphingobacteriales</taxon>
        <taxon>Sphingobacteriaceae</taxon>
        <taxon>Pedobacter</taxon>
    </lineage>
</organism>
<comment type="caution">
    <text evidence="1">The sequence shown here is derived from an EMBL/GenBank/DDBJ whole genome shotgun (WGS) entry which is preliminary data.</text>
</comment>
<accession>A0A7X0MKV2</accession>
<gene>
    <name evidence="1" type="ORF">HDF25_003273</name>
</gene>
<sequence>MPNQTSDLTSKMLAYKQLQDFNADQVVDWAVEMLTLGHETPSVLILAGISKPTSLSETERYLIGAFKELGIVLPEKNEAIFGYCKYLIGQISRSILVKTNLYKLYKIAVTTDDNDFIFDFYLFYWAWDDLDYGLAYQSYVPEATIDNIEALVISNAREWLKMH</sequence>
<dbReference type="Proteomes" id="UP000521017">
    <property type="component" value="Unassembled WGS sequence"/>
</dbReference>